<evidence type="ECO:0000256" key="1">
    <source>
        <dbReference type="SAM" id="MobiDB-lite"/>
    </source>
</evidence>
<organism evidence="2">
    <name type="scientific">marine sediment metagenome</name>
    <dbReference type="NCBI Taxonomy" id="412755"/>
    <lineage>
        <taxon>unclassified sequences</taxon>
        <taxon>metagenomes</taxon>
        <taxon>ecological metagenomes</taxon>
    </lineage>
</organism>
<feature type="region of interest" description="Disordered" evidence="1">
    <location>
        <begin position="91"/>
        <end position="113"/>
    </location>
</feature>
<protein>
    <submittedName>
        <fullName evidence="2">Uncharacterized protein</fullName>
    </submittedName>
</protein>
<comment type="caution">
    <text evidence="2">The sequence shown here is derived from an EMBL/GenBank/DDBJ whole genome shotgun (WGS) entry which is preliminary data.</text>
</comment>
<reference evidence="2" key="1">
    <citation type="journal article" date="2014" name="Front. Microbiol.">
        <title>High frequency of phylogenetically diverse reductive dehalogenase-homologous genes in deep subseafloor sedimentary metagenomes.</title>
        <authorList>
            <person name="Kawai M."/>
            <person name="Futagami T."/>
            <person name="Toyoda A."/>
            <person name="Takaki Y."/>
            <person name="Nishi S."/>
            <person name="Hori S."/>
            <person name="Arai W."/>
            <person name="Tsubouchi T."/>
            <person name="Morono Y."/>
            <person name="Uchiyama I."/>
            <person name="Ito T."/>
            <person name="Fujiyama A."/>
            <person name="Inagaki F."/>
            <person name="Takami H."/>
        </authorList>
    </citation>
    <scope>NUCLEOTIDE SEQUENCE</scope>
    <source>
        <strain evidence="2">Expedition CK06-06</strain>
    </source>
</reference>
<gene>
    <name evidence="2" type="ORF">S01H1_80410</name>
</gene>
<name>X0XVW0_9ZZZZ</name>
<accession>X0XVW0</accession>
<dbReference type="EMBL" id="BARS01054298">
    <property type="protein sequence ID" value="GAG47490.1"/>
    <property type="molecule type" value="Genomic_DNA"/>
</dbReference>
<feature type="non-terminal residue" evidence="2">
    <location>
        <position position="1"/>
    </location>
</feature>
<evidence type="ECO:0000313" key="2">
    <source>
        <dbReference type="EMBL" id="GAG47490.1"/>
    </source>
</evidence>
<dbReference type="AlphaFoldDB" id="X0XVW0"/>
<proteinExistence type="predicted"/>
<sequence length="113" mass="12132">AVTSPEARSTWTTASTGTMPVDHLDARFAVVNGVIRTERVWATAGERAVEAEGAINLSARMLDLSLVIGDRPAADAAQDARPEPRVVINMRGPWKEPSLHPGLFPTNGMLSQQ</sequence>